<dbReference type="Proteomes" id="UP001177212">
    <property type="component" value="Unassembled WGS sequence"/>
</dbReference>
<evidence type="ECO:0008006" key="3">
    <source>
        <dbReference type="Google" id="ProtNLM"/>
    </source>
</evidence>
<comment type="caution">
    <text evidence="1">The sequence shown here is derived from an EMBL/GenBank/DDBJ whole genome shotgun (WGS) entry which is preliminary data.</text>
</comment>
<organism evidence="1 2">
    <name type="scientific">Pseudoalteromonas marina</name>
    <dbReference type="NCBI Taxonomy" id="267375"/>
    <lineage>
        <taxon>Bacteria</taxon>
        <taxon>Pseudomonadati</taxon>
        <taxon>Pseudomonadota</taxon>
        <taxon>Gammaproteobacteria</taxon>
        <taxon>Alteromonadales</taxon>
        <taxon>Pseudoalteromonadaceae</taxon>
        <taxon>Pseudoalteromonas</taxon>
    </lineage>
</organism>
<reference evidence="1" key="1">
    <citation type="submission" date="2023-07" db="EMBL/GenBank/DDBJ databases">
        <title>Genome content predicts the carbon catabolic preferences of heterotrophic bacteria.</title>
        <authorList>
            <person name="Gralka M."/>
        </authorList>
    </citation>
    <scope>NUCLEOTIDE SEQUENCE</scope>
    <source>
        <strain evidence="1">4G09</strain>
    </source>
</reference>
<name>A0ABT9FIL9_9GAMM</name>
<dbReference type="EMBL" id="JAUYVT010000023">
    <property type="protein sequence ID" value="MDP2566638.1"/>
    <property type="molecule type" value="Genomic_DNA"/>
</dbReference>
<evidence type="ECO:0000313" key="1">
    <source>
        <dbReference type="EMBL" id="MDP2566638.1"/>
    </source>
</evidence>
<dbReference type="RefSeq" id="WP_305473210.1">
    <property type="nucleotide sequence ID" value="NZ_JAUYVT010000023.1"/>
</dbReference>
<proteinExistence type="predicted"/>
<evidence type="ECO:0000313" key="2">
    <source>
        <dbReference type="Proteomes" id="UP001177212"/>
    </source>
</evidence>
<gene>
    <name evidence="1" type="ORF">Q8W34_18505</name>
</gene>
<protein>
    <recommendedName>
        <fullName evidence="3">Orphan protein</fullName>
    </recommendedName>
</protein>
<accession>A0ABT9FIL9</accession>
<sequence length="185" mass="21271">MTYVVFFALLLLITLLATYLKIESNRRKAIEAQKKQFNERVSQVGSRLKSKLNELVEAKIFRPKYAPRIQAIVSNFFVVQKHTDENLQTLEDVSDLLINTLSNELTKANQIGNGQSLEENIQYFVSELPQQGISYNKTFYSEALPNLIELIKTNDVLQNLDIKENEYIPENQDPNNQLNQHANIA</sequence>
<keyword evidence="2" id="KW-1185">Reference proteome</keyword>